<reference evidence="4" key="3">
    <citation type="submission" date="2016-03" db="UniProtKB">
        <authorList>
            <consortium name="EnsemblProtists"/>
        </authorList>
    </citation>
    <scope>IDENTIFICATION</scope>
</reference>
<reference evidence="5" key="2">
    <citation type="submission" date="2012-11" db="EMBL/GenBank/DDBJ databases">
        <authorList>
            <person name="Kuo A."/>
            <person name="Curtis B.A."/>
            <person name="Tanifuji G."/>
            <person name="Burki F."/>
            <person name="Gruber A."/>
            <person name="Irimia M."/>
            <person name="Maruyama S."/>
            <person name="Arias M.C."/>
            <person name="Ball S.G."/>
            <person name="Gile G.H."/>
            <person name="Hirakawa Y."/>
            <person name="Hopkins J.F."/>
            <person name="Rensing S.A."/>
            <person name="Schmutz J."/>
            <person name="Symeonidi A."/>
            <person name="Elias M."/>
            <person name="Eveleigh R.J."/>
            <person name="Herman E.K."/>
            <person name="Klute M.J."/>
            <person name="Nakayama T."/>
            <person name="Obornik M."/>
            <person name="Reyes-Prieto A."/>
            <person name="Armbrust E.V."/>
            <person name="Aves S.J."/>
            <person name="Beiko R.G."/>
            <person name="Coutinho P."/>
            <person name="Dacks J.B."/>
            <person name="Durnford D.G."/>
            <person name="Fast N.M."/>
            <person name="Green B.R."/>
            <person name="Grisdale C."/>
            <person name="Hempe F."/>
            <person name="Henrissat B."/>
            <person name="Hoppner M.P."/>
            <person name="Ishida K.-I."/>
            <person name="Kim E."/>
            <person name="Koreny L."/>
            <person name="Kroth P.G."/>
            <person name="Liu Y."/>
            <person name="Malik S.-B."/>
            <person name="Maier U.G."/>
            <person name="McRose D."/>
            <person name="Mock T."/>
            <person name="Neilson J.A."/>
            <person name="Onodera N.T."/>
            <person name="Poole A.M."/>
            <person name="Pritham E.J."/>
            <person name="Richards T.A."/>
            <person name="Rocap G."/>
            <person name="Roy S.W."/>
            <person name="Sarai C."/>
            <person name="Schaack S."/>
            <person name="Shirato S."/>
            <person name="Slamovits C.H."/>
            <person name="Spencer D.F."/>
            <person name="Suzuki S."/>
            <person name="Worden A.Z."/>
            <person name="Zauner S."/>
            <person name="Barry K."/>
            <person name="Bell C."/>
            <person name="Bharti A.K."/>
            <person name="Crow J.A."/>
            <person name="Grimwood J."/>
            <person name="Kramer R."/>
            <person name="Lindquist E."/>
            <person name="Lucas S."/>
            <person name="Salamov A."/>
            <person name="McFadden G.I."/>
            <person name="Lane C.E."/>
            <person name="Keeling P.J."/>
            <person name="Gray M.W."/>
            <person name="Grigoriev I.V."/>
            <person name="Archibald J.M."/>
        </authorList>
    </citation>
    <scope>NUCLEOTIDE SEQUENCE</scope>
    <source>
        <strain evidence="5">CCMP2712</strain>
    </source>
</reference>
<dbReference type="EnsemblProtists" id="EKX42061">
    <property type="protein sequence ID" value="EKX42061"/>
    <property type="gene ID" value="GUITHDRAFT_111914"/>
</dbReference>
<gene>
    <name evidence="3" type="ORF">GUITHDRAFT_111914</name>
</gene>
<reference evidence="3 5" key="1">
    <citation type="journal article" date="2012" name="Nature">
        <title>Algal genomes reveal evolutionary mosaicism and the fate of nucleomorphs.</title>
        <authorList>
            <consortium name="DOE Joint Genome Institute"/>
            <person name="Curtis B.A."/>
            <person name="Tanifuji G."/>
            <person name="Burki F."/>
            <person name="Gruber A."/>
            <person name="Irimia M."/>
            <person name="Maruyama S."/>
            <person name="Arias M.C."/>
            <person name="Ball S.G."/>
            <person name="Gile G.H."/>
            <person name="Hirakawa Y."/>
            <person name="Hopkins J.F."/>
            <person name="Kuo A."/>
            <person name="Rensing S.A."/>
            <person name="Schmutz J."/>
            <person name="Symeonidi A."/>
            <person name="Elias M."/>
            <person name="Eveleigh R.J."/>
            <person name="Herman E.K."/>
            <person name="Klute M.J."/>
            <person name="Nakayama T."/>
            <person name="Obornik M."/>
            <person name="Reyes-Prieto A."/>
            <person name="Armbrust E.V."/>
            <person name="Aves S.J."/>
            <person name="Beiko R.G."/>
            <person name="Coutinho P."/>
            <person name="Dacks J.B."/>
            <person name="Durnford D.G."/>
            <person name="Fast N.M."/>
            <person name="Green B.R."/>
            <person name="Grisdale C.J."/>
            <person name="Hempel F."/>
            <person name="Henrissat B."/>
            <person name="Hoppner M.P."/>
            <person name="Ishida K."/>
            <person name="Kim E."/>
            <person name="Koreny L."/>
            <person name="Kroth P.G."/>
            <person name="Liu Y."/>
            <person name="Malik S.B."/>
            <person name="Maier U.G."/>
            <person name="McRose D."/>
            <person name="Mock T."/>
            <person name="Neilson J.A."/>
            <person name="Onodera N.T."/>
            <person name="Poole A.M."/>
            <person name="Pritham E.J."/>
            <person name="Richards T.A."/>
            <person name="Rocap G."/>
            <person name="Roy S.W."/>
            <person name="Sarai C."/>
            <person name="Schaack S."/>
            <person name="Shirato S."/>
            <person name="Slamovits C.H."/>
            <person name="Spencer D.F."/>
            <person name="Suzuki S."/>
            <person name="Worden A.Z."/>
            <person name="Zauner S."/>
            <person name="Barry K."/>
            <person name="Bell C."/>
            <person name="Bharti A.K."/>
            <person name="Crow J.A."/>
            <person name="Grimwood J."/>
            <person name="Kramer R."/>
            <person name="Lindquist E."/>
            <person name="Lucas S."/>
            <person name="Salamov A."/>
            <person name="McFadden G.I."/>
            <person name="Lane C.E."/>
            <person name="Keeling P.J."/>
            <person name="Gray M.W."/>
            <person name="Grigoriev I.V."/>
            <person name="Archibald J.M."/>
        </authorList>
    </citation>
    <scope>NUCLEOTIDE SEQUENCE</scope>
    <source>
        <strain evidence="3 5">CCMP2712</strain>
    </source>
</reference>
<proteinExistence type="predicted"/>
<dbReference type="EMBL" id="JH993019">
    <property type="protein sequence ID" value="EKX42061.1"/>
    <property type="molecule type" value="Genomic_DNA"/>
</dbReference>
<dbReference type="HOGENOM" id="CLU_845793_0_0_1"/>
<keyword evidence="5" id="KW-1185">Reference proteome</keyword>
<dbReference type="InterPro" id="IPR035892">
    <property type="entry name" value="C2_domain_sf"/>
</dbReference>
<organism evidence="3">
    <name type="scientific">Guillardia theta (strain CCMP2712)</name>
    <name type="common">Cryptophyte</name>
    <dbReference type="NCBI Taxonomy" id="905079"/>
    <lineage>
        <taxon>Eukaryota</taxon>
        <taxon>Cryptophyceae</taxon>
        <taxon>Pyrenomonadales</taxon>
        <taxon>Geminigeraceae</taxon>
        <taxon>Guillardia</taxon>
    </lineage>
</organism>
<name>L1J0M3_GUITC</name>
<dbReference type="Gene3D" id="2.60.40.150">
    <property type="entry name" value="C2 domain"/>
    <property type="match status" value="1"/>
</dbReference>
<dbReference type="KEGG" id="gtt:GUITHDRAFT_111914"/>
<dbReference type="Proteomes" id="UP000011087">
    <property type="component" value="Unassembled WGS sequence"/>
</dbReference>
<evidence type="ECO:0000313" key="3">
    <source>
        <dbReference type="EMBL" id="EKX42061.1"/>
    </source>
</evidence>
<feature type="domain" description="C2" evidence="2">
    <location>
        <begin position="1"/>
        <end position="114"/>
    </location>
</feature>
<dbReference type="CDD" id="cd00030">
    <property type="entry name" value="C2"/>
    <property type="match status" value="1"/>
</dbReference>
<accession>L1J0M3</accession>
<dbReference type="Pfam" id="PF00168">
    <property type="entry name" value="C2"/>
    <property type="match status" value="1"/>
</dbReference>
<evidence type="ECO:0000313" key="5">
    <source>
        <dbReference type="Proteomes" id="UP000011087"/>
    </source>
</evidence>
<protein>
    <recommendedName>
        <fullName evidence="2">C2 domain-containing protein</fullName>
    </recommendedName>
</protein>
<dbReference type="SUPFAM" id="SSF49562">
    <property type="entry name" value="C2 domain (Calcium/lipid-binding domain, CaLB)"/>
    <property type="match status" value="1"/>
</dbReference>
<dbReference type="PaxDb" id="55529-EKX42061"/>
<sequence>MPKDKLSLVIESCSEMNAQVLSKVQVRLLHCENSQKRVVEGSVFLTKASETQRFDENFTFVIPDINLAQLEITVWDVSEDKSVAEPGNGNFLGEALLNLSKLVPLAGTEIRQVFTLKRPVAEATQRFKLGSSNVKEDSADAVVSPKQNFLLPEIPAATKTEERSPAFLLPPPPQKTEEVQEPPAPEITTKGFLLPTIPTGELLPLLLPSPPAANALAELPTPYTETFASGVNSYPLRPLTRSVFDDWMGPYCCKFQCGFFGDYYQVSVHENYCQGVQRAPVYSLGSSSLSYKLSAQGVYNCEYGCGFRGGYTEVSKHEQECPSRQSVRM</sequence>
<dbReference type="RefSeq" id="XP_005829041.1">
    <property type="nucleotide sequence ID" value="XM_005828984.1"/>
</dbReference>
<dbReference type="AlphaFoldDB" id="L1J0M3"/>
<evidence type="ECO:0000259" key="2">
    <source>
        <dbReference type="PROSITE" id="PS50004"/>
    </source>
</evidence>
<feature type="region of interest" description="Disordered" evidence="1">
    <location>
        <begin position="162"/>
        <end position="182"/>
    </location>
</feature>
<evidence type="ECO:0000313" key="4">
    <source>
        <dbReference type="EnsemblProtists" id="EKX42061"/>
    </source>
</evidence>
<evidence type="ECO:0000256" key="1">
    <source>
        <dbReference type="SAM" id="MobiDB-lite"/>
    </source>
</evidence>
<dbReference type="GeneID" id="17298686"/>
<dbReference type="InterPro" id="IPR000008">
    <property type="entry name" value="C2_dom"/>
</dbReference>
<dbReference type="PROSITE" id="PS50004">
    <property type="entry name" value="C2"/>
    <property type="match status" value="1"/>
</dbReference>